<sequence length="218" mass="25035">MPRVSGAPCMDLRPKQLQPRPWLRQELLTFFVDLTYKGFPIISEVLSGNLIGNTCNRHPDIAFGDYGFHQHALTPLSYQGQTYYEKPFQVLYTARYWLNWSVVCSSDHKMACLLHSDHVPDANLPWEEDEDDGGDDFCLPLLFQRVLESDKITSSRLKNQNSLFTYAYLDCKPVWGDNMGDPMAFELVKLQLGIRKSEGGRAPSVDRLLMALQELDWK</sequence>
<comment type="caution">
    <text evidence="1">The sequence shown here is derived from an EMBL/GenBank/DDBJ whole genome shotgun (WGS) entry which is preliminary data.</text>
</comment>
<keyword evidence="2" id="KW-1185">Reference proteome</keyword>
<evidence type="ECO:0000313" key="2">
    <source>
        <dbReference type="Proteomes" id="UP001162992"/>
    </source>
</evidence>
<dbReference type="Proteomes" id="UP001162992">
    <property type="component" value="Chromosome 21"/>
</dbReference>
<proteinExistence type="predicted"/>
<protein>
    <submittedName>
        <fullName evidence="1">Uncharacterized protein</fullName>
    </submittedName>
</protein>
<gene>
    <name evidence="1" type="ORF">O6H91_21G032100</name>
</gene>
<dbReference type="EMBL" id="CM055112">
    <property type="protein sequence ID" value="KAJ7517627.1"/>
    <property type="molecule type" value="Genomic_DNA"/>
</dbReference>
<name>A0ACC2AJB0_DIPCM</name>
<accession>A0ACC2AJB0</accession>
<reference evidence="2" key="1">
    <citation type="journal article" date="2024" name="Proc. Natl. Acad. Sci. U.S.A.">
        <title>Extraordinary preservation of gene collinearity over three hundred million years revealed in homosporous lycophytes.</title>
        <authorList>
            <person name="Li C."/>
            <person name="Wickell D."/>
            <person name="Kuo L.Y."/>
            <person name="Chen X."/>
            <person name="Nie B."/>
            <person name="Liao X."/>
            <person name="Peng D."/>
            <person name="Ji J."/>
            <person name="Jenkins J."/>
            <person name="Williams M."/>
            <person name="Shu S."/>
            <person name="Plott C."/>
            <person name="Barry K."/>
            <person name="Rajasekar S."/>
            <person name="Grimwood J."/>
            <person name="Han X."/>
            <person name="Sun S."/>
            <person name="Hou Z."/>
            <person name="He W."/>
            <person name="Dai G."/>
            <person name="Sun C."/>
            <person name="Schmutz J."/>
            <person name="Leebens-Mack J.H."/>
            <person name="Li F.W."/>
            <person name="Wang L."/>
        </authorList>
    </citation>
    <scope>NUCLEOTIDE SEQUENCE [LARGE SCALE GENOMIC DNA]</scope>
    <source>
        <strain evidence="2">cv. PW_Plant_1</strain>
    </source>
</reference>
<evidence type="ECO:0000313" key="1">
    <source>
        <dbReference type="EMBL" id="KAJ7517627.1"/>
    </source>
</evidence>
<organism evidence="1 2">
    <name type="scientific">Diphasiastrum complanatum</name>
    <name type="common">Issler's clubmoss</name>
    <name type="synonym">Lycopodium complanatum</name>
    <dbReference type="NCBI Taxonomy" id="34168"/>
    <lineage>
        <taxon>Eukaryota</taxon>
        <taxon>Viridiplantae</taxon>
        <taxon>Streptophyta</taxon>
        <taxon>Embryophyta</taxon>
        <taxon>Tracheophyta</taxon>
        <taxon>Lycopodiopsida</taxon>
        <taxon>Lycopodiales</taxon>
        <taxon>Lycopodiaceae</taxon>
        <taxon>Lycopodioideae</taxon>
        <taxon>Diphasiastrum</taxon>
    </lineage>
</organism>